<dbReference type="Pfam" id="PF01042">
    <property type="entry name" value="Ribonuc_L-PSP"/>
    <property type="match status" value="1"/>
</dbReference>
<dbReference type="PROSITE" id="PS01094">
    <property type="entry name" value="UPF0076"/>
    <property type="match status" value="1"/>
</dbReference>
<dbReference type="FunFam" id="3.30.1330.40:FF:000001">
    <property type="entry name" value="L-PSP family endoribonuclease"/>
    <property type="match status" value="1"/>
</dbReference>
<dbReference type="GO" id="GO:0005829">
    <property type="term" value="C:cytosol"/>
    <property type="evidence" value="ECO:0007669"/>
    <property type="project" value="TreeGrafter"/>
</dbReference>
<name>A0A951QV66_9CYAN</name>
<gene>
    <name evidence="2" type="ORF">KME60_29300</name>
</gene>
<dbReference type="EMBL" id="JAHHGZ010000044">
    <property type="protein sequence ID" value="MBW4671408.1"/>
    <property type="molecule type" value="Genomic_DNA"/>
</dbReference>
<dbReference type="InterPro" id="IPR006175">
    <property type="entry name" value="YjgF/YER057c/UK114"/>
</dbReference>
<dbReference type="PANTHER" id="PTHR11803">
    <property type="entry name" value="2-IMINOBUTANOATE/2-IMINOPROPANOATE DEAMINASE RIDA"/>
    <property type="match status" value="1"/>
</dbReference>
<dbReference type="Gene3D" id="3.30.1330.40">
    <property type="entry name" value="RutC-like"/>
    <property type="match status" value="1"/>
</dbReference>
<dbReference type="GO" id="GO:0019239">
    <property type="term" value="F:deaminase activity"/>
    <property type="evidence" value="ECO:0007669"/>
    <property type="project" value="TreeGrafter"/>
</dbReference>
<reference evidence="2" key="2">
    <citation type="journal article" date="2022" name="Microbiol. Resour. Announc.">
        <title>Metagenome Sequencing to Explore Phylogenomics of Terrestrial Cyanobacteria.</title>
        <authorList>
            <person name="Ward R.D."/>
            <person name="Stajich J.E."/>
            <person name="Johansen J.R."/>
            <person name="Huntemann M."/>
            <person name="Clum A."/>
            <person name="Foster B."/>
            <person name="Foster B."/>
            <person name="Roux S."/>
            <person name="Palaniappan K."/>
            <person name="Varghese N."/>
            <person name="Mukherjee S."/>
            <person name="Reddy T.B.K."/>
            <person name="Daum C."/>
            <person name="Copeland A."/>
            <person name="Chen I.A."/>
            <person name="Ivanova N.N."/>
            <person name="Kyrpides N.C."/>
            <person name="Shapiro N."/>
            <person name="Eloe-Fadrosh E.A."/>
            <person name="Pietrasiak N."/>
        </authorList>
    </citation>
    <scope>NUCLEOTIDE SEQUENCE</scope>
    <source>
        <strain evidence="2">GSE-NOS-MK-12-04C</strain>
    </source>
</reference>
<proteinExistence type="inferred from homology"/>
<dbReference type="Proteomes" id="UP000729701">
    <property type="component" value="Unassembled WGS sequence"/>
</dbReference>
<accession>A0A951QV66</accession>
<comment type="caution">
    <text evidence="2">The sequence shown here is derived from an EMBL/GenBank/DDBJ whole genome shotgun (WGS) entry which is preliminary data.</text>
</comment>
<sequence>MSDSPQYLTSSETTSLNLPFSEGVRVGNMLYLSGVIGNIPGQKQLVSGGIEAETKQTMENIKRILKRHGSSINQLVSCKIMLADMKEWNAINEVYLTYFPKDRLPARSALGASGLALNARVEIECIATI</sequence>
<protein>
    <submittedName>
        <fullName evidence="2">RidA family protein</fullName>
    </submittedName>
</protein>
<dbReference type="SUPFAM" id="SSF55298">
    <property type="entry name" value="YjgF-like"/>
    <property type="match status" value="1"/>
</dbReference>
<organism evidence="2 3">
    <name type="scientific">Cyanomargarita calcarea GSE-NOS-MK-12-04C</name>
    <dbReference type="NCBI Taxonomy" id="2839659"/>
    <lineage>
        <taxon>Bacteria</taxon>
        <taxon>Bacillati</taxon>
        <taxon>Cyanobacteriota</taxon>
        <taxon>Cyanophyceae</taxon>
        <taxon>Nostocales</taxon>
        <taxon>Cyanomargaritaceae</taxon>
        <taxon>Cyanomargarita</taxon>
    </lineage>
</organism>
<comment type="similarity">
    <text evidence="1">Belongs to the RutC family.</text>
</comment>
<evidence type="ECO:0000313" key="2">
    <source>
        <dbReference type="EMBL" id="MBW4671408.1"/>
    </source>
</evidence>
<evidence type="ECO:0000256" key="1">
    <source>
        <dbReference type="ARBA" id="ARBA00010552"/>
    </source>
</evidence>
<dbReference type="AlphaFoldDB" id="A0A951QV66"/>
<dbReference type="InterPro" id="IPR019897">
    <property type="entry name" value="RidA_CS"/>
</dbReference>
<dbReference type="CDD" id="cd00448">
    <property type="entry name" value="YjgF_YER057c_UK114_family"/>
    <property type="match status" value="1"/>
</dbReference>
<reference evidence="2" key="1">
    <citation type="submission" date="2021-05" db="EMBL/GenBank/DDBJ databases">
        <authorList>
            <person name="Pietrasiak N."/>
            <person name="Ward R."/>
            <person name="Stajich J.E."/>
            <person name="Kurbessoian T."/>
        </authorList>
    </citation>
    <scope>NUCLEOTIDE SEQUENCE</scope>
    <source>
        <strain evidence="2">GSE-NOS-MK-12-04C</strain>
    </source>
</reference>
<dbReference type="InterPro" id="IPR035959">
    <property type="entry name" value="RutC-like_sf"/>
</dbReference>
<evidence type="ECO:0000313" key="3">
    <source>
        <dbReference type="Proteomes" id="UP000729701"/>
    </source>
</evidence>
<dbReference type="PANTHER" id="PTHR11803:SF39">
    <property type="entry name" value="2-IMINOBUTANOATE_2-IMINOPROPANOATE DEAMINASE"/>
    <property type="match status" value="1"/>
</dbReference>